<reference evidence="1 2" key="1">
    <citation type="journal article" date="2024" name="Nat. Commun.">
        <title>Phylogenomics reveals the evolutionary origins of lichenization in chlorophyte algae.</title>
        <authorList>
            <person name="Puginier C."/>
            <person name="Libourel C."/>
            <person name="Otte J."/>
            <person name="Skaloud P."/>
            <person name="Haon M."/>
            <person name="Grisel S."/>
            <person name="Petersen M."/>
            <person name="Berrin J.G."/>
            <person name="Delaux P.M."/>
            <person name="Dal Grande F."/>
            <person name="Keller J."/>
        </authorList>
    </citation>
    <scope>NUCLEOTIDE SEQUENCE [LARGE SCALE GENOMIC DNA]</scope>
    <source>
        <strain evidence="1 2">SAG 2145</strain>
    </source>
</reference>
<dbReference type="EMBL" id="JALJOS010000073">
    <property type="protein sequence ID" value="KAK9817375.1"/>
    <property type="molecule type" value="Genomic_DNA"/>
</dbReference>
<evidence type="ECO:0000313" key="2">
    <source>
        <dbReference type="Proteomes" id="UP001438707"/>
    </source>
</evidence>
<comment type="caution">
    <text evidence="1">The sequence shown here is derived from an EMBL/GenBank/DDBJ whole genome shotgun (WGS) entry which is preliminary data.</text>
</comment>
<accession>A0AAW1Q5K5</accession>
<evidence type="ECO:0000313" key="1">
    <source>
        <dbReference type="EMBL" id="KAK9817375.1"/>
    </source>
</evidence>
<keyword evidence="2" id="KW-1185">Reference proteome</keyword>
<name>A0AAW1Q5K5_9CHLO</name>
<proteinExistence type="predicted"/>
<dbReference type="AlphaFoldDB" id="A0AAW1Q5K5"/>
<protein>
    <submittedName>
        <fullName evidence="1">Uncharacterized protein</fullName>
    </submittedName>
</protein>
<gene>
    <name evidence="1" type="ORF">WJX74_011096</name>
</gene>
<dbReference type="Proteomes" id="UP001438707">
    <property type="component" value="Unassembled WGS sequence"/>
</dbReference>
<sequence>MLLVNSCPVTSAPVPREQSSIHVTSDYNLEAPATSERPLLSRRCLVSLPASSSSVGQQACQTSVALPQLAWRCTPPPERGQCSWLGMPITASSMGGHALP</sequence>
<organism evidence="1 2">
    <name type="scientific">Apatococcus lobatus</name>
    <dbReference type="NCBI Taxonomy" id="904363"/>
    <lineage>
        <taxon>Eukaryota</taxon>
        <taxon>Viridiplantae</taxon>
        <taxon>Chlorophyta</taxon>
        <taxon>core chlorophytes</taxon>
        <taxon>Trebouxiophyceae</taxon>
        <taxon>Chlorellales</taxon>
        <taxon>Chlorellaceae</taxon>
        <taxon>Apatococcus</taxon>
    </lineage>
</organism>